<dbReference type="RefSeq" id="WP_115133718.1">
    <property type="nucleotide sequence ID" value="NZ_UGRS01000001.1"/>
</dbReference>
<sequence length="391" mass="45279">MSQCYKTNTTPQSQQKLCFGCQNAWTEAQFEALNRMKSAERETYLVWFSPQGVVKRQGRYKIKSHYAQRAYDIAAVYAKMYLGAGEFQQFPLLKKHPGLFYWMGLAAFASKTVGCSLENPWVKDPGKQVKRHIDTLKHKSKVPLPTSVNMVTLPVPTLVEVFSSMDKMLGKGNIWLFLDVMPWHYVYAQDKETFKLCRAERAYAKLPEVMREDLERVDGFKETVGNKSMDFSDSGKQYILKAFNALDRALVFLKQNRADSAAKEKLTHLLRLADHEQEIILQKIMYNSFIFKKYLEVSRYLESNHPDLYREMPQNELHLVANCKIKRGQERFLSAAPKGIVLENLTQRMKWIADAADLYHRRMSKPVDKQFLEEQLRILANGKKADGTEHA</sequence>
<dbReference type="EMBL" id="UGRS01000001">
    <property type="protein sequence ID" value="SUA36512.1"/>
    <property type="molecule type" value="Genomic_DNA"/>
</dbReference>
<proteinExistence type="predicted"/>
<protein>
    <submittedName>
        <fullName evidence="1">Uncharacterized protein</fullName>
    </submittedName>
</protein>
<gene>
    <name evidence="1" type="ORF">NCTC12229_00929</name>
</gene>
<dbReference type="AlphaFoldDB" id="A0A378WHG3"/>
<name>A0A378WHG3_9NEIS</name>
<dbReference type="Proteomes" id="UP000254055">
    <property type="component" value="Unassembled WGS sequence"/>
</dbReference>
<reference evidence="1 2" key="1">
    <citation type="submission" date="2018-06" db="EMBL/GenBank/DDBJ databases">
        <authorList>
            <consortium name="Pathogen Informatics"/>
            <person name="Doyle S."/>
        </authorList>
    </citation>
    <scope>NUCLEOTIDE SEQUENCE [LARGE SCALE GENOMIC DNA]</scope>
    <source>
        <strain evidence="1 2">NCTC12229</strain>
    </source>
</reference>
<evidence type="ECO:0000313" key="1">
    <source>
        <dbReference type="EMBL" id="SUA36512.1"/>
    </source>
</evidence>
<dbReference type="InterPro" id="IPR019658">
    <property type="entry name" value="DUF2515"/>
</dbReference>
<dbReference type="Pfam" id="PF10720">
    <property type="entry name" value="DUF2515"/>
    <property type="match status" value="1"/>
</dbReference>
<organism evidence="1 2">
    <name type="scientific">Neisseria zoodegmatis</name>
    <dbReference type="NCBI Taxonomy" id="326523"/>
    <lineage>
        <taxon>Bacteria</taxon>
        <taxon>Pseudomonadati</taxon>
        <taxon>Pseudomonadota</taxon>
        <taxon>Betaproteobacteria</taxon>
        <taxon>Neisseriales</taxon>
        <taxon>Neisseriaceae</taxon>
        <taxon>Neisseria</taxon>
    </lineage>
</organism>
<evidence type="ECO:0000313" key="2">
    <source>
        <dbReference type="Proteomes" id="UP000254055"/>
    </source>
</evidence>
<accession>A0A378WHG3</accession>